<sequence>MARQDKLVRLGVMIRQLCAELREMTLDENAQARLAVLYDRIAEEIAGILPPELRQELHRLRPSLDARPTRAELRVVHAQLLGWLEGLSHGVQVALSLHRANLVQQYQALRSGTSGGGTSGARGPAATPQAGSSPPGLHSNAYL</sequence>
<name>A0A1U9ZQK7_9ACTN</name>
<keyword evidence="4" id="KW-0647">Proteasome</keyword>
<evidence type="ECO:0000256" key="1">
    <source>
        <dbReference type="ARBA" id="ARBA00006639"/>
    </source>
</evidence>
<proteinExistence type="inferred from homology"/>
<evidence type="ECO:0000256" key="2">
    <source>
        <dbReference type="ARBA" id="ARBA00011402"/>
    </source>
</evidence>
<evidence type="ECO:0000256" key="5">
    <source>
        <dbReference type="SAM" id="MobiDB-lite"/>
    </source>
</evidence>
<feature type="region of interest" description="Disordered" evidence="5">
    <location>
        <begin position="112"/>
        <end position="143"/>
    </location>
</feature>
<dbReference type="GO" id="GO:0000502">
    <property type="term" value="C:proteasome complex"/>
    <property type="evidence" value="ECO:0007669"/>
    <property type="project" value="UniProtKB-KW"/>
</dbReference>
<evidence type="ECO:0000313" key="7">
    <source>
        <dbReference type="Proteomes" id="UP000190797"/>
    </source>
</evidence>
<dbReference type="GO" id="GO:0061136">
    <property type="term" value="P:regulation of proteasomal protein catabolic process"/>
    <property type="evidence" value="ECO:0007669"/>
    <property type="project" value="InterPro"/>
</dbReference>
<keyword evidence="7" id="KW-1185">Reference proteome</keyword>
<organism evidence="6 7">
    <name type="scientific">[Actinomadura] parvosata subsp. kistnae</name>
    <dbReference type="NCBI Taxonomy" id="1909395"/>
    <lineage>
        <taxon>Bacteria</taxon>
        <taxon>Bacillati</taxon>
        <taxon>Actinomycetota</taxon>
        <taxon>Actinomycetes</taxon>
        <taxon>Streptosporangiales</taxon>
        <taxon>Streptosporangiaceae</taxon>
        <taxon>Nonomuraea</taxon>
    </lineage>
</organism>
<dbReference type="EMBL" id="CP017717">
    <property type="protein sequence ID" value="AQZ60230.1"/>
    <property type="molecule type" value="Genomic_DNA"/>
</dbReference>
<comment type="subunit">
    <text evidence="2">Forms a homooligomeric, either hexameric or heptameric, ring-like structure which stacks co-axially with the proteasomal alpha-rings.</text>
</comment>
<dbReference type="STRING" id="1909395.BKM31_00725"/>
<comment type="similarity">
    <text evidence="1">Belongs to the Bpa family.</text>
</comment>
<dbReference type="Pfam" id="PF10759">
    <property type="entry name" value="BPA"/>
    <property type="match status" value="1"/>
</dbReference>
<evidence type="ECO:0000313" key="6">
    <source>
        <dbReference type="EMBL" id="AQZ60230.1"/>
    </source>
</evidence>
<dbReference type="KEGG" id="noa:BKM31_00725"/>
<evidence type="ECO:0000256" key="3">
    <source>
        <dbReference type="ARBA" id="ARBA00014831"/>
    </source>
</evidence>
<protein>
    <recommendedName>
        <fullName evidence="3">Bacterial proteasome activator</fullName>
    </recommendedName>
</protein>
<accession>A0A1U9ZQK7</accession>
<gene>
    <name evidence="6" type="ORF">BKM31_00725</name>
</gene>
<evidence type="ECO:0000256" key="4">
    <source>
        <dbReference type="ARBA" id="ARBA00022942"/>
    </source>
</evidence>
<dbReference type="InterPro" id="IPR019695">
    <property type="entry name" value="Proteasome_act"/>
</dbReference>
<dbReference type="AlphaFoldDB" id="A0A1U9ZQK7"/>
<dbReference type="Proteomes" id="UP000190797">
    <property type="component" value="Chromosome"/>
</dbReference>
<reference evidence="7" key="1">
    <citation type="journal article" date="2017" name="Med. Chem. Commun.">
        <title>Nonomuraea sp. ATCC 55076 harbours the largest actinomycete chromosome to date and the kistamicin biosynthetic gene cluster.</title>
        <authorList>
            <person name="Nazari B."/>
            <person name="Forneris C.C."/>
            <person name="Gibson M.I."/>
            <person name="Moon K."/>
            <person name="Schramma K.R."/>
            <person name="Seyedsayamdost M.R."/>
        </authorList>
    </citation>
    <scope>NUCLEOTIDE SEQUENCE [LARGE SCALE GENOMIC DNA]</scope>
    <source>
        <strain evidence="7">ATCC 55076</strain>
    </source>
</reference>